<reference evidence="1 2" key="1">
    <citation type="journal article" date="2013" name="Int. J. Syst. Evol. Microbiol.">
        <title>Aquimarina gracilis sp. nov., isolated from the gut microflora of a mussel, Mytilus coruscus, and emended description of Aquimarina spongiae.</title>
        <authorList>
            <person name="Park S.C."/>
            <person name="Choe H.N."/>
            <person name="Baik K.S."/>
            <person name="Seong C.N."/>
        </authorList>
    </citation>
    <scope>NUCLEOTIDE SEQUENCE [LARGE SCALE GENOMIC DNA]</scope>
    <source>
        <strain evidence="1 2">PSC32</strain>
    </source>
</reference>
<proteinExistence type="predicted"/>
<protein>
    <submittedName>
        <fullName evidence="1">Uncharacterized protein</fullName>
    </submittedName>
</protein>
<dbReference type="EMBL" id="JAYKLX010000003">
    <property type="protein sequence ID" value="MEB3345053.1"/>
    <property type="molecule type" value="Genomic_DNA"/>
</dbReference>
<sequence length="41" mass="4639">MKPLRKAETTLLEVYRVALENVKNQPVIAQETVKQVSKATN</sequence>
<name>A0ABU5ZSX3_9FLAO</name>
<accession>A0ABU5ZSX3</accession>
<gene>
    <name evidence="1" type="ORF">U6A24_06255</name>
</gene>
<dbReference type="RefSeq" id="WP_324179089.1">
    <property type="nucleotide sequence ID" value="NZ_BAABAW010000008.1"/>
</dbReference>
<keyword evidence="2" id="KW-1185">Reference proteome</keyword>
<evidence type="ECO:0000313" key="1">
    <source>
        <dbReference type="EMBL" id="MEB3345053.1"/>
    </source>
</evidence>
<dbReference type="Proteomes" id="UP001327027">
    <property type="component" value="Unassembled WGS sequence"/>
</dbReference>
<comment type="caution">
    <text evidence="1">The sequence shown here is derived from an EMBL/GenBank/DDBJ whole genome shotgun (WGS) entry which is preliminary data.</text>
</comment>
<organism evidence="1 2">
    <name type="scientific">Aquimarina gracilis</name>
    <dbReference type="NCBI Taxonomy" id="874422"/>
    <lineage>
        <taxon>Bacteria</taxon>
        <taxon>Pseudomonadati</taxon>
        <taxon>Bacteroidota</taxon>
        <taxon>Flavobacteriia</taxon>
        <taxon>Flavobacteriales</taxon>
        <taxon>Flavobacteriaceae</taxon>
        <taxon>Aquimarina</taxon>
    </lineage>
</organism>
<evidence type="ECO:0000313" key="2">
    <source>
        <dbReference type="Proteomes" id="UP001327027"/>
    </source>
</evidence>